<proteinExistence type="predicted"/>
<dbReference type="AlphaFoldDB" id="A0AAQ3L858"/>
<sequence length="301" mass="34440">MRTTVAITNYNYGRFLEECLDSVLGQTRPVDQIVIVDDGSTDDSVKILEKYISDKDHITLISQKNQGHLAALDAAVAKANGDIIFLLDADDRYLPHHVASTIEAFEENPKAELVFTGYRFIGNRTGDEYPRAESGFIGESALAAIHDRYWATGQTSLLAFRSSLAQRIFPYPKHWFTYGVQTGEAGVVLGASILGARQYFIKDVQVEYRVHGENFDASRKHDISTSYRIIRLSHEITEHFRRQVELPATFDIEALAEFRTWQKPSQKEWKCYRSIIWGSSMTIGRKIEHLIRAYRHYKSNR</sequence>
<gene>
    <name evidence="2" type="ORF">RZN69_13760</name>
</gene>
<protein>
    <submittedName>
        <fullName evidence="2">Glycosyltransferase</fullName>
        <ecNumber evidence="2">2.4.-.-</ecNumber>
    </submittedName>
</protein>
<keyword evidence="2" id="KW-0808">Transferase</keyword>
<dbReference type="InterPro" id="IPR029044">
    <property type="entry name" value="Nucleotide-diphossugar_trans"/>
</dbReference>
<dbReference type="SUPFAM" id="SSF53448">
    <property type="entry name" value="Nucleotide-diphospho-sugar transferases"/>
    <property type="match status" value="1"/>
</dbReference>
<evidence type="ECO:0000313" key="3">
    <source>
        <dbReference type="Proteomes" id="UP001304300"/>
    </source>
</evidence>
<evidence type="ECO:0000313" key="2">
    <source>
        <dbReference type="EMBL" id="WOO39684.1"/>
    </source>
</evidence>
<dbReference type="EMBL" id="CP136920">
    <property type="protein sequence ID" value="WOO39684.1"/>
    <property type="molecule type" value="Genomic_DNA"/>
</dbReference>
<dbReference type="KEGG" id="puo:RZN69_13760"/>
<dbReference type="GO" id="GO:0016757">
    <property type="term" value="F:glycosyltransferase activity"/>
    <property type="evidence" value="ECO:0007669"/>
    <property type="project" value="UniProtKB-KW"/>
</dbReference>
<dbReference type="InterPro" id="IPR050834">
    <property type="entry name" value="Glycosyltransf_2"/>
</dbReference>
<dbReference type="InterPro" id="IPR001173">
    <property type="entry name" value="Glyco_trans_2-like"/>
</dbReference>
<keyword evidence="3" id="KW-1185">Reference proteome</keyword>
<dbReference type="Proteomes" id="UP001304300">
    <property type="component" value="Chromosome"/>
</dbReference>
<accession>A0AAQ3L858</accession>
<name>A0AAQ3L858_9BACT</name>
<evidence type="ECO:0000259" key="1">
    <source>
        <dbReference type="Pfam" id="PF00535"/>
    </source>
</evidence>
<reference evidence="2 3" key="1">
    <citation type="submission" date="2023-10" db="EMBL/GenBank/DDBJ databases">
        <title>Rubellicoccus peritrichatus gen. nov., sp. nov., isolated from an algae of coral reef tank.</title>
        <authorList>
            <person name="Luo J."/>
        </authorList>
    </citation>
    <scope>NUCLEOTIDE SEQUENCE [LARGE SCALE GENOMIC DNA]</scope>
    <source>
        <strain evidence="2 3">CR14</strain>
    </source>
</reference>
<dbReference type="Gene3D" id="3.90.550.10">
    <property type="entry name" value="Spore Coat Polysaccharide Biosynthesis Protein SpsA, Chain A"/>
    <property type="match status" value="1"/>
</dbReference>
<feature type="domain" description="Glycosyltransferase 2-like" evidence="1">
    <location>
        <begin position="4"/>
        <end position="132"/>
    </location>
</feature>
<dbReference type="EC" id="2.4.-.-" evidence="2"/>
<dbReference type="RefSeq" id="WP_317831670.1">
    <property type="nucleotide sequence ID" value="NZ_CP136920.1"/>
</dbReference>
<organism evidence="2 3">
    <name type="scientific">Rubellicoccus peritrichatus</name>
    <dbReference type="NCBI Taxonomy" id="3080537"/>
    <lineage>
        <taxon>Bacteria</taxon>
        <taxon>Pseudomonadati</taxon>
        <taxon>Verrucomicrobiota</taxon>
        <taxon>Opitutia</taxon>
        <taxon>Puniceicoccales</taxon>
        <taxon>Cerasicoccaceae</taxon>
        <taxon>Rubellicoccus</taxon>
    </lineage>
</organism>
<dbReference type="Pfam" id="PF00535">
    <property type="entry name" value="Glycos_transf_2"/>
    <property type="match status" value="1"/>
</dbReference>
<dbReference type="PANTHER" id="PTHR43685">
    <property type="entry name" value="GLYCOSYLTRANSFERASE"/>
    <property type="match status" value="1"/>
</dbReference>
<dbReference type="PANTHER" id="PTHR43685:SF11">
    <property type="entry name" value="GLYCOSYLTRANSFERASE TAGX-RELATED"/>
    <property type="match status" value="1"/>
</dbReference>
<keyword evidence="2" id="KW-0328">Glycosyltransferase</keyword>